<name>A0A4P6DWX5_9BIFI</name>
<protein>
    <submittedName>
        <fullName evidence="2">Uncharacterized protein</fullName>
    </submittedName>
</protein>
<reference evidence="2" key="1">
    <citation type="submission" date="2019-01" db="EMBL/GenBank/DDBJ databases">
        <title>Complete genome sequence of Bifidobacterium gallinarum CACC 514.</title>
        <authorList>
            <person name="Jung M."/>
        </authorList>
    </citation>
    <scope>NUCLEOTIDE SEQUENCE [LARGE SCALE GENOMIC DNA]</scope>
    <source>
        <strain evidence="2">CACC 514</strain>
    </source>
</reference>
<proteinExistence type="predicted"/>
<sequence>MMILTDDDFELSARFKIRAMGDMLHGDHRRRILRPRGVRGENQTHARTPGTAARGARKIARLIRQARFKYKDACVEDIENPTRTQARPRQDRTPRLLPVGG</sequence>
<accession>A0A4P6DWX5</accession>
<dbReference type="KEGG" id="bgx:ESN35_07305"/>
<dbReference type="AlphaFoldDB" id="A0A4P6DWX5"/>
<dbReference type="RefSeq" id="WP_129237746.1">
    <property type="nucleotide sequence ID" value="NZ_CP035464.1"/>
</dbReference>
<feature type="region of interest" description="Disordered" evidence="1">
    <location>
        <begin position="79"/>
        <end position="101"/>
    </location>
</feature>
<evidence type="ECO:0000256" key="1">
    <source>
        <dbReference type="SAM" id="MobiDB-lite"/>
    </source>
</evidence>
<dbReference type="EMBL" id="CP035464">
    <property type="protein sequence ID" value="QAY33234.1"/>
    <property type="molecule type" value="Genomic_DNA"/>
</dbReference>
<dbReference type="Proteomes" id="UP000293589">
    <property type="component" value="Chromosome"/>
</dbReference>
<gene>
    <name evidence="2" type="ORF">ESN35_07305</name>
</gene>
<organism evidence="2">
    <name type="scientific">Bifidobacterium pullorum subsp. gallinarum</name>
    <dbReference type="NCBI Taxonomy" id="78344"/>
    <lineage>
        <taxon>Bacteria</taxon>
        <taxon>Bacillati</taxon>
        <taxon>Actinomycetota</taxon>
        <taxon>Actinomycetes</taxon>
        <taxon>Bifidobacteriales</taxon>
        <taxon>Bifidobacteriaceae</taxon>
        <taxon>Bifidobacterium</taxon>
    </lineage>
</organism>
<evidence type="ECO:0000313" key="2">
    <source>
        <dbReference type="EMBL" id="QAY33234.1"/>
    </source>
</evidence>
<feature type="region of interest" description="Disordered" evidence="1">
    <location>
        <begin position="35"/>
        <end position="56"/>
    </location>
</feature>